<dbReference type="OrthoDB" id="9784719at2"/>
<dbReference type="PANTHER" id="PTHR44591">
    <property type="entry name" value="STRESS RESPONSE REGULATOR PROTEIN 1"/>
    <property type="match status" value="1"/>
</dbReference>
<feature type="modified residue" description="4-aspartylphosphate" evidence="2">
    <location>
        <position position="98"/>
    </location>
</feature>
<sequence length="163" mass="17577">MALNSSMTHRTGRSCQGESVTRHARPGADSGDECSEGHLVTHAPAKRPVLIVEDDRDVRDITRYVLESADYAVMTATNADEALAVLSGHPEIALVLTDVNMPGAMDGIDLVRELRRSGNPVRCVVVSGDAMHAAERLGDLAQFLAKPYDRRSLLTAVGDAFHQ</sequence>
<evidence type="ECO:0000259" key="4">
    <source>
        <dbReference type="PROSITE" id="PS50110"/>
    </source>
</evidence>
<dbReference type="InterPro" id="IPR050595">
    <property type="entry name" value="Bact_response_regulator"/>
</dbReference>
<reference evidence="5 6" key="1">
    <citation type="submission" date="2019-06" db="EMBL/GenBank/DDBJ databases">
        <title>A complete genome sequence for Luteibacter pinisoli MAH-14.</title>
        <authorList>
            <person name="Baltrus D.A."/>
        </authorList>
    </citation>
    <scope>NUCLEOTIDE SEQUENCE [LARGE SCALE GENOMIC DNA]</scope>
    <source>
        <strain evidence="5 6">MAH-14</strain>
    </source>
</reference>
<gene>
    <name evidence="5" type="ORF">FIV34_16470</name>
</gene>
<evidence type="ECO:0000256" key="3">
    <source>
        <dbReference type="SAM" id="MobiDB-lite"/>
    </source>
</evidence>
<dbReference type="SMART" id="SM00448">
    <property type="entry name" value="REC"/>
    <property type="match status" value="1"/>
</dbReference>
<feature type="region of interest" description="Disordered" evidence="3">
    <location>
        <begin position="1"/>
        <end position="36"/>
    </location>
</feature>
<dbReference type="InterPro" id="IPR001789">
    <property type="entry name" value="Sig_transdc_resp-reg_receiver"/>
</dbReference>
<feature type="domain" description="Response regulatory" evidence="4">
    <location>
        <begin position="48"/>
        <end position="161"/>
    </location>
</feature>
<evidence type="ECO:0000313" key="5">
    <source>
        <dbReference type="EMBL" id="QDE40687.1"/>
    </source>
</evidence>
<dbReference type="Proteomes" id="UP000316093">
    <property type="component" value="Chromosome"/>
</dbReference>
<keyword evidence="6" id="KW-1185">Reference proteome</keyword>
<dbReference type="PROSITE" id="PS50110">
    <property type="entry name" value="RESPONSE_REGULATORY"/>
    <property type="match status" value="1"/>
</dbReference>
<name>A0A4Y5Z657_9GAMM</name>
<dbReference type="PANTHER" id="PTHR44591:SF3">
    <property type="entry name" value="RESPONSE REGULATORY DOMAIN-CONTAINING PROTEIN"/>
    <property type="match status" value="1"/>
</dbReference>
<dbReference type="AlphaFoldDB" id="A0A4Y5Z657"/>
<dbReference type="SUPFAM" id="SSF52172">
    <property type="entry name" value="CheY-like"/>
    <property type="match status" value="1"/>
</dbReference>
<proteinExistence type="predicted"/>
<organism evidence="5 6">
    <name type="scientific">Luteibacter pinisoli</name>
    <dbReference type="NCBI Taxonomy" id="2589080"/>
    <lineage>
        <taxon>Bacteria</taxon>
        <taxon>Pseudomonadati</taxon>
        <taxon>Pseudomonadota</taxon>
        <taxon>Gammaproteobacteria</taxon>
        <taxon>Lysobacterales</taxon>
        <taxon>Rhodanobacteraceae</taxon>
        <taxon>Luteibacter</taxon>
    </lineage>
</organism>
<dbReference type="EMBL" id="CP041046">
    <property type="protein sequence ID" value="QDE40687.1"/>
    <property type="molecule type" value="Genomic_DNA"/>
</dbReference>
<protein>
    <submittedName>
        <fullName evidence="5">Response regulator</fullName>
    </submittedName>
</protein>
<dbReference type="InterPro" id="IPR011006">
    <property type="entry name" value="CheY-like_superfamily"/>
</dbReference>
<dbReference type="GO" id="GO:0000160">
    <property type="term" value="P:phosphorelay signal transduction system"/>
    <property type="evidence" value="ECO:0007669"/>
    <property type="project" value="InterPro"/>
</dbReference>
<dbReference type="Pfam" id="PF00072">
    <property type="entry name" value="Response_reg"/>
    <property type="match status" value="1"/>
</dbReference>
<dbReference type="KEGG" id="lpy:FIV34_16470"/>
<feature type="compositionally biased region" description="Polar residues" evidence="3">
    <location>
        <begin position="1"/>
        <end position="19"/>
    </location>
</feature>
<accession>A0A4Y5Z657</accession>
<evidence type="ECO:0000256" key="2">
    <source>
        <dbReference type="PROSITE-ProRule" id="PRU00169"/>
    </source>
</evidence>
<keyword evidence="1 2" id="KW-0597">Phosphoprotein</keyword>
<evidence type="ECO:0000256" key="1">
    <source>
        <dbReference type="ARBA" id="ARBA00022553"/>
    </source>
</evidence>
<evidence type="ECO:0000313" key="6">
    <source>
        <dbReference type="Proteomes" id="UP000316093"/>
    </source>
</evidence>
<dbReference type="Gene3D" id="3.40.50.2300">
    <property type="match status" value="1"/>
</dbReference>